<dbReference type="OrthoDB" id="3774915at2"/>
<organism evidence="1 2">
    <name type="scientific">Pseudonocardia kunmingensis</name>
    <dbReference type="NCBI Taxonomy" id="630975"/>
    <lineage>
        <taxon>Bacteria</taxon>
        <taxon>Bacillati</taxon>
        <taxon>Actinomycetota</taxon>
        <taxon>Actinomycetes</taxon>
        <taxon>Pseudonocardiales</taxon>
        <taxon>Pseudonocardiaceae</taxon>
        <taxon>Pseudonocardia</taxon>
    </lineage>
</organism>
<dbReference type="RefSeq" id="WP_142055702.1">
    <property type="nucleotide sequence ID" value="NZ_VFPA01000002.1"/>
</dbReference>
<sequence length="71" mass="8311">MDLRGFIRRFDLPAGFTAPSLLAFDDIRAYAITREHLAGAVRWWFRAWSRYRLSMVVAAAMDNRYSRSSRP</sequence>
<evidence type="ECO:0000313" key="1">
    <source>
        <dbReference type="EMBL" id="TQM11509.1"/>
    </source>
</evidence>
<proteinExistence type="predicted"/>
<dbReference type="Proteomes" id="UP000315677">
    <property type="component" value="Unassembled WGS sequence"/>
</dbReference>
<dbReference type="EMBL" id="VFPA01000002">
    <property type="protein sequence ID" value="TQM11509.1"/>
    <property type="molecule type" value="Genomic_DNA"/>
</dbReference>
<name>A0A543DQC1_9PSEU</name>
<gene>
    <name evidence="1" type="ORF">FB558_4072</name>
</gene>
<dbReference type="AlphaFoldDB" id="A0A543DQC1"/>
<comment type="caution">
    <text evidence="1">The sequence shown here is derived from an EMBL/GenBank/DDBJ whole genome shotgun (WGS) entry which is preliminary data.</text>
</comment>
<evidence type="ECO:0000313" key="2">
    <source>
        <dbReference type="Proteomes" id="UP000315677"/>
    </source>
</evidence>
<accession>A0A543DQC1</accession>
<protein>
    <submittedName>
        <fullName evidence="1">Uncharacterized protein</fullName>
    </submittedName>
</protein>
<keyword evidence="2" id="KW-1185">Reference proteome</keyword>
<reference evidence="1 2" key="1">
    <citation type="submission" date="2019-06" db="EMBL/GenBank/DDBJ databases">
        <title>Sequencing the genomes of 1000 actinobacteria strains.</title>
        <authorList>
            <person name="Klenk H.-P."/>
        </authorList>
    </citation>
    <scope>NUCLEOTIDE SEQUENCE [LARGE SCALE GENOMIC DNA]</scope>
    <source>
        <strain evidence="1 2">DSM 45301</strain>
    </source>
</reference>